<keyword evidence="2" id="KW-1185">Reference proteome</keyword>
<accession>A0A919MAU9</accession>
<gene>
    <name evidence="1" type="ORF">Acy02nite_68400</name>
</gene>
<evidence type="ECO:0000313" key="2">
    <source>
        <dbReference type="Proteomes" id="UP000619479"/>
    </source>
</evidence>
<name>A0A919MAU9_9ACTN</name>
<reference evidence="1" key="1">
    <citation type="submission" date="2021-01" db="EMBL/GenBank/DDBJ databases">
        <title>Whole genome shotgun sequence of Actinoplanes cyaneus NBRC 14990.</title>
        <authorList>
            <person name="Komaki H."/>
            <person name="Tamura T."/>
        </authorList>
    </citation>
    <scope>NUCLEOTIDE SEQUENCE</scope>
    <source>
        <strain evidence="1">NBRC 14990</strain>
    </source>
</reference>
<dbReference type="AlphaFoldDB" id="A0A919MAU9"/>
<sequence length="140" mass="14536">MSLPPLATVAELQTRVGGTITGPDLNRAVAALEDVSSLVRLEAGTDWVAADGVTITAPRAIVTVVLAAAGRVYRNPDGYQGETVGAYSYQYAQTSTSAYLSTDEITIIRRAASPAASSGVFSLRTPSAYESPTPSEVDLA</sequence>
<organism evidence="1 2">
    <name type="scientific">Actinoplanes cyaneus</name>
    <dbReference type="NCBI Taxonomy" id="52696"/>
    <lineage>
        <taxon>Bacteria</taxon>
        <taxon>Bacillati</taxon>
        <taxon>Actinomycetota</taxon>
        <taxon>Actinomycetes</taxon>
        <taxon>Micromonosporales</taxon>
        <taxon>Micromonosporaceae</taxon>
        <taxon>Actinoplanes</taxon>
    </lineage>
</organism>
<dbReference type="Proteomes" id="UP000619479">
    <property type="component" value="Unassembled WGS sequence"/>
</dbReference>
<proteinExistence type="predicted"/>
<dbReference type="RefSeq" id="WP_203750188.1">
    <property type="nucleotide sequence ID" value="NZ_BAAAUC010000001.1"/>
</dbReference>
<comment type="caution">
    <text evidence="1">The sequence shown here is derived from an EMBL/GenBank/DDBJ whole genome shotgun (WGS) entry which is preliminary data.</text>
</comment>
<evidence type="ECO:0000313" key="1">
    <source>
        <dbReference type="EMBL" id="GID68959.1"/>
    </source>
</evidence>
<dbReference type="EMBL" id="BOMH01000056">
    <property type="protein sequence ID" value="GID68959.1"/>
    <property type="molecule type" value="Genomic_DNA"/>
</dbReference>
<protein>
    <submittedName>
        <fullName evidence="1">Uncharacterized protein</fullName>
    </submittedName>
</protein>